<reference evidence="3" key="1">
    <citation type="journal article" date="2022" name="Microbiol. Resour. Announc.">
        <title>Genome Sequence of Cupriavidus campinensis Strain G5, a Member of a Bacterial Consortium Capable of Polyethylene Degradation.</title>
        <authorList>
            <person name="Schneider B."/>
            <person name="Pfeiffer F."/>
            <person name="Dyall-Smith M."/>
            <person name="Kunte H.J."/>
        </authorList>
    </citation>
    <scope>NUCLEOTIDE SEQUENCE</scope>
    <source>
        <strain evidence="3">G5</strain>
    </source>
</reference>
<feature type="region of interest" description="Disordered" evidence="1">
    <location>
        <begin position="2322"/>
        <end position="2349"/>
    </location>
</feature>
<dbReference type="InterPro" id="IPR010069">
    <property type="entry name" value="CdiA_FHA1_rpt"/>
</dbReference>
<feature type="compositionally biased region" description="Basic residues" evidence="1">
    <location>
        <begin position="1"/>
        <end position="11"/>
    </location>
</feature>
<dbReference type="InterPro" id="IPR025157">
    <property type="entry name" value="Hemagglutinin_rpt"/>
</dbReference>
<dbReference type="Proteomes" id="UP001056132">
    <property type="component" value="Chromosome 1"/>
</dbReference>
<proteinExistence type="predicted"/>
<dbReference type="NCBIfam" id="TIGR01901">
    <property type="entry name" value="adhes_NPXG"/>
    <property type="match status" value="1"/>
</dbReference>
<dbReference type="EMBL" id="CP097330">
    <property type="protein sequence ID" value="URF03098.1"/>
    <property type="molecule type" value="Genomic_DNA"/>
</dbReference>
<evidence type="ECO:0000259" key="2">
    <source>
        <dbReference type="SMART" id="SM00912"/>
    </source>
</evidence>
<dbReference type="Gene3D" id="2.160.20.10">
    <property type="entry name" value="Single-stranded right-handed beta-helix, Pectin lyase-like"/>
    <property type="match status" value="1"/>
</dbReference>
<dbReference type="InterPro" id="IPR011050">
    <property type="entry name" value="Pectin_lyase_fold/virulence"/>
</dbReference>
<evidence type="ECO:0000313" key="4">
    <source>
        <dbReference type="Proteomes" id="UP001056132"/>
    </source>
</evidence>
<feature type="domain" description="Filamentous haemagglutinin FhaB/tRNA nuclease CdiA-like TPS" evidence="2">
    <location>
        <begin position="65"/>
        <end position="184"/>
    </location>
</feature>
<accession>A0AAE9HYL2</accession>
<feature type="region of interest" description="Disordered" evidence="1">
    <location>
        <begin position="2451"/>
        <end position="2984"/>
    </location>
</feature>
<name>A0AAE9HYL2_9BURK</name>
<protein>
    <submittedName>
        <fullName evidence="3">Hemagglutinin repeat-containing protein</fullName>
    </submittedName>
</protein>
<dbReference type="SUPFAM" id="SSF51126">
    <property type="entry name" value="Pectin lyase-like"/>
    <property type="match status" value="1"/>
</dbReference>
<feature type="region of interest" description="Disordered" evidence="1">
    <location>
        <begin position="882"/>
        <end position="907"/>
    </location>
</feature>
<dbReference type="KEGG" id="ccam:M5D45_11105"/>
<dbReference type="InterPro" id="IPR008638">
    <property type="entry name" value="FhaB/CdiA-like_TPS"/>
</dbReference>
<feature type="region of interest" description="Disordered" evidence="1">
    <location>
        <begin position="1614"/>
        <end position="1633"/>
    </location>
</feature>
<organism evidence="3 4">
    <name type="scientific">Cupriavidus campinensis</name>
    <dbReference type="NCBI Taxonomy" id="151783"/>
    <lineage>
        <taxon>Bacteria</taxon>
        <taxon>Pseudomonadati</taxon>
        <taxon>Pseudomonadota</taxon>
        <taxon>Betaproteobacteria</taxon>
        <taxon>Burkholderiales</taxon>
        <taxon>Burkholderiaceae</taxon>
        <taxon>Cupriavidus</taxon>
    </lineage>
</organism>
<reference evidence="3" key="2">
    <citation type="submission" date="2022-05" db="EMBL/GenBank/DDBJ databases">
        <authorList>
            <person name="Kunte H.-J."/>
        </authorList>
    </citation>
    <scope>NUCLEOTIDE SEQUENCE</scope>
    <source>
        <strain evidence="3">G5</strain>
    </source>
</reference>
<dbReference type="Pfam" id="PF05860">
    <property type="entry name" value="TPS"/>
    <property type="match status" value="1"/>
</dbReference>
<dbReference type="Pfam" id="PF13332">
    <property type="entry name" value="Fil_haemagg_2"/>
    <property type="match status" value="3"/>
</dbReference>
<sequence>MNKSKSSRAQRRATGNTPVTANQPMQPARLRPLCAALIGIMPAIAGADIVPDQAAAQRAAMNQTANGTPLVNIVDPNQRGISHNKFKEFNVDANGVVFNNSMANGVSAIGGQAMKNPQLNSQARAIIGEVTGSGRSALNGAMEIFGGKADLLIANPNGIQVNGASTVNANNLTLSTGRVLGQPDGSVRLGVDGGAVSIEGTGISTAGLTHFDIISRTAQINGQIQGPADIKIVAGQTEYDPATRTHVAKPGAQAVEPIAIDASHLGSMYGGRIELVATDSGAGVRHQGIILGERDISVTADGDIVLGAAQSTQGNINVAGKSVTINGTPDTGRIGLTSHGDIAIRALQSVGVNANLVSQRGTIAIDAGSLVQRAADILSLRDDATTVSVPSLRINVGDYRIEGELFAVRPTGERIEGAVVQIERGNYVVRDAEGNVLQDVILASSARLAANHGNIHVKATSMTNDGGVALASDGTLEFDIAGMMLNQGMITANGNIDMKAGQANNAGSMSAVEIAVRAASMANSGETLAYGNLDITAATLDNTGRLAAGGNATLGVTDRIDNAGTLLADGTVNIDGVKTLVNRDGAWLQGNAVQLRNIETMTNRDKAVLVAQSGLSLDGIGALTNDDASMQGQTVDMRDSGTVRNVNGGLVAGIDSLSIQHADSLTNDDARMQGTNVSISDVATVTNANGAVTLASNDLTIADAAILDNQGAQLLAGNALSIHDVRTVHNDAGSIKSSGTVALDAVERFTNRNAANIVANGNVDLHVDTLVNTDSAIQTGGNLTIEGLSVENAKTASAAADAAAILGANGTLTITAPTIQNSGGRIQGGEGVSMVGQTIDNNAGGMMMSGGALQLAADTLNNRAFSVIRGDGDVTIGVNTLTNSNASDPAAEAATEAATEGEGEGEGETEVKYAAQISAGGALGITANTVDNASGAMLLSAGDMTVSASQLHNTAGAVIVAQGANLGLAVRDQIRNDSAAMVGQNIDLTTARLENHGTIEADTNAIVNVDSFSNTNGTIAAGREVDFRTRQNLVFDDTTGTFFAGGRLKMHTDGDATVTTRLENLGTIDLHADGDITNNGAILSGWAVALAGDNIKNSRDSLIWGMQDVSLEALGGTIENERNGNILSQGSMSLAAKQIYNRAGTIRSEGTMAIDADRLENLSDYNESDVTFGPGSKEEAYREVGRGIASTYEFRLAMTLPTFISNIELDKVADISAGGNLYINQRDVKIERAAGEAAPTPLVHNLGGTIAAAGNLLVKGDLVNESKSQSVDLMDYLNNPLEQSIKLSNWWSPTLNFPTLAAFFDTIFQTYKYNPLTMEQYDFLRYAENWGSSAEPTSTWARHFNNGDPIAMLKQMDGATFNTVMSKIFGPTWKATSNADLRARWREVSGNQYAELKTQKFYFLPAEKASISAGGNFVHTGGEFTNGIGGVQQQNKAIQVKVGDQTVDASVPPYDVVVNPKQFEELSMGISTLPTLADLLQVTGMFNVSKAWNDLKAGRPLAPGNEKVVPMYETQMKYINQNDFYGGAYFFNQVGYDPQKPANIIGDNYFINELIRRQLNEEIGTFFAVRDGVQGADMVKMLMDNAGALMGLVMVEDVDPHAAVVSSRVVSSRRGLGETGGTEASEPAAAAKPTFTKSRQAVDPLYATLEVGKPLTPEQMAGLKTDIIWFVTESVKGENVLVPRVYLAPKTQEQIRNGEASGSAVVSAGGSVVVDATKATNASGSIVAKKDVFIKAEGDVVNISAGMTGGIKAGGDVALISTEGNVLNSGAYVKGGGNVTLLADQGSVNITASVGYDQNGKHRVHEFDDSITAGGSVAIQGADVTLNSAYIAANENVVINATKGSIKSNEMHQLDSDYDYSYVGGGTNYIKESHTEASAVGMGSSIHAGNALVMQSKENIELEGGQYSGAAGYMKAGNEINIKTSTNYGYTHDEREVSQFGAGAGINATGHTANANSNTMEGSGSYAGRAHRDNPNDDGQSNSTGGKKAGRAPMADTANASFGYSKTTDKTTTQSMTHNNANLSFGAGGLSMEGKTIDFGGADITTPGKLSMTADDIKTTKYVDRHDVKQSHEELFIGVKAEGHSSIADAANKYGELGTKATQDGKSTDAGMTALQVAGDVSNLVFNDLVGGSVSFGMNHSKTNSSSSNRAENISHIKAGEMALNAKNDMTLNGVDIDVAGKASLEAGGNIAMNAARTWDETKSSTDSFNVGVSAGASVSAFGAGMGTSIDVSGSHERSGSSSTKYTNSTLDADKLSIKSGGDTTLTGATANANDVKMDIAGNLNVTSVQDKFDSNTTKGHWGGSIGAAITTSGAIIPTASVQGGGGSEHRNDRTTAEQSGITGKNSFEGNIGGDLNMKGSHLVDGSGNGKLNVDGKVNVASLTDKIEQDGGYGGGGGGISRAGLGTLNAYGETVDEIHKEDRQNATIAGMNLNAGEVNGNINTDATKMTESIRDEKESGNQISFTAGIGDMKGAGKKKPDGGNSKWYDTPSGDATPKPSPKPTPDGTRPTPDGTRPTPSSTEPVITPVRPPATPEFVRPAVPETARPIQPDNSRPLTPGIIPVDTPTMHPPAGSESVKPVKPDNARPLTPADMPKPSTPDAGAKPSTPGGSDGEVVPSKKWPEVKIPTPFIGSPGSSQALPGFNPPAKMNTNTGKDNGAIGGRGGKMNGPVTPKIPVPEVRGQGDASTLYPPNSGKAPAADPKPVRHYEVVTPKAPVLSPGSSTAVPGFTPPAGNNTNTGKDTGAIGGKGGKMNGPVTPKIPVPEVRGQGDASTLYPPNSGKAPAADPTPVRHYEVESPKTPVLSPGSSTAMPGFTPPAGNNTNTGKDTGAIGGKGGKMNGPVTPKIPVPEVRGQGDASTLYPPNSGKAPAADPTPVRHYEVESPKTPVLSPGSSTAMPGFTPPAGNNTNTGKDTGAIGGKGGKMNGPVTPKIPVPEVRGQGDISTLYPPQAFSADAGSPSVQSSIMPSTLSYGPMLRQGANN</sequence>
<feature type="region of interest" description="Disordered" evidence="1">
    <location>
        <begin position="1951"/>
        <end position="2019"/>
    </location>
</feature>
<dbReference type="SMART" id="SM00912">
    <property type="entry name" value="Haemagg_act"/>
    <property type="match status" value="1"/>
</dbReference>
<evidence type="ECO:0000313" key="3">
    <source>
        <dbReference type="EMBL" id="URF03098.1"/>
    </source>
</evidence>
<dbReference type="RefSeq" id="WP_250024671.1">
    <property type="nucleotide sequence ID" value="NZ_CP097330.1"/>
</dbReference>
<dbReference type="GO" id="GO:0003824">
    <property type="term" value="F:catalytic activity"/>
    <property type="evidence" value="ECO:0007669"/>
    <property type="project" value="UniProtKB-ARBA"/>
</dbReference>
<dbReference type="InterPro" id="IPR012334">
    <property type="entry name" value="Pectin_lyas_fold"/>
</dbReference>
<feature type="region of interest" description="Disordered" evidence="1">
    <location>
        <begin position="1"/>
        <end position="25"/>
    </location>
</feature>
<feature type="compositionally biased region" description="Polar residues" evidence="1">
    <location>
        <begin position="2961"/>
        <end position="2973"/>
    </location>
</feature>
<dbReference type="NCBIfam" id="TIGR01731">
    <property type="entry name" value="fil_hemag_20aa"/>
    <property type="match status" value="10"/>
</dbReference>
<feature type="compositionally biased region" description="Polar residues" evidence="1">
    <location>
        <begin position="1951"/>
        <end position="1962"/>
    </location>
</feature>
<feature type="compositionally biased region" description="Low complexity" evidence="1">
    <location>
        <begin position="2505"/>
        <end position="2522"/>
    </location>
</feature>
<feature type="compositionally biased region" description="Polar residues" evidence="1">
    <location>
        <begin position="2337"/>
        <end position="2349"/>
    </location>
</feature>
<feature type="compositionally biased region" description="Polar residues" evidence="1">
    <location>
        <begin position="13"/>
        <end position="25"/>
    </location>
</feature>
<gene>
    <name evidence="3" type="ORF">M5D45_11105</name>
</gene>
<evidence type="ECO:0000256" key="1">
    <source>
        <dbReference type="SAM" id="MobiDB-lite"/>
    </source>
</evidence>